<proteinExistence type="predicted"/>
<reference evidence="1" key="1">
    <citation type="submission" date="2021-02" db="EMBL/GenBank/DDBJ databases">
        <authorList>
            <person name="Cremers G."/>
            <person name="Picone N."/>
        </authorList>
    </citation>
    <scope>NUCLEOTIDE SEQUENCE</scope>
    <source>
        <strain evidence="1">PQ17</strain>
    </source>
</reference>
<dbReference type="AlphaFoldDB" id="A0A8J2BPW0"/>
<keyword evidence="2" id="KW-1185">Reference proteome</keyword>
<sequence length="62" mass="6625">MGGEGVQRFLATIVLEDGVAWVRKTGARTCRHTTAVRRAVSALRSSTALSKAVSMLPEAHES</sequence>
<organism evidence="1 2">
    <name type="scientific">Candidatus Methylacidithermus pantelleriae</name>
    <dbReference type="NCBI Taxonomy" id="2744239"/>
    <lineage>
        <taxon>Bacteria</taxon>
        <taxon>Pseudomonadati</taxon>
        <taxon>Verrucomicrobiota</taxon>
        <taxon>Methylacidiphilae</taxon>
        <taxon>Methylacidiphilales</taxon>
        <taxon>Methylacidiphilaceae</taxon>
        <taxon>Candidatus Methylacidithermus</taxon>
    </lineage>
</organism>
<dbReference type="EMBL" id="CAJNOB010000071">
    <property type="protein sequence ID" value="CAF0705217.1"/>
    <property type="molecule type" value="Genomic_DNA"/>
</dbReference>
<name>A0A8J2BPW0_9BACT</name>
<dbReference type="Proteomes" id="UP000663859">
    <property type="component" value="Unassembled WGS sequence"/>
</dbReference>
<accession>A0A8J2BPW0</accession>
<protein>
    <submittedName>
        <fullName evidence="1">Uncharacterized protein</fullName>
    </submittedName>
</protein>
<evidence type="ECO:0000313" key="1">
    <source>
        <dbReference type="EMBL" id="CAF0705217.1"/>
    </source>
</evidence>
<gene>
    <name evidence="1" type="ORF">MPNT_90007</name>
</gene>
<evidence type="ECO:0000313" key="2">
    <source>
        <dbReference type="Proteomes" id="UP000663859"/>
    </source>
</evidence>
<comment type="caution">
    <text evidence="1">The sequence shown here is derived from an EMBL/GenBank/DDBJ whole genome shotgun (WGS) entry which is preliminary data.</text>
</comment>